<dbReference type="EMBL" id="JABANO010031442">
    <property type="protein sequence ID" value="KAF4710236.1"/>
    <property type="molecule type" value="Genomic_DNA"/>
</dbReference>
<proteinExistence type="predicted"/>
<keyword evidence="3" id="KW-1185">Reference proteome</keyword>
<evidence type="ECO:0000313" key="3">
    <source>
        <dbReference type="Proteomes" id="UP000553632"/>
    </source>
</evidence>
<feature type="compositionally biased region" description="Basic and acidic residues" evidence="1">
    <location>
        <begin position="262"/>
        <end position="278"/>
    </location>
</feature>
<accession>A0A7J6QRK6</accession>
<evidence type="ECO:0000313" key="2">
    <source>
        <dbReference type="EMBL" id="KAF4710236.1"/>
    </source>
</evidence>
<feature type="compositionally biased region" description="Polar residues" evidence="1">
    <location>
        <begin position="294"/>
        <end position="309"/>
    </location>
</feature>
<dbReference type="AlphaFoldDB" id="A0A7J6QRK6"/>
<feature type="compositionally biased region" description="Polar residues" evidence="1">
    <location>
        <begin position="53"/>
        <end position="65"/>
    </location>
</feature>
<feature type="region of interest" description="Disordered" evidence="1">
    <location>
        <begin position="259"/>
        <end position="374"/>
    </location>
</feature>
<sequence length="474" mass="51522">GRRARKQTTRVAPVRRSIAHLPTHHVAQMQRPAERSEMGSRQPGQTARPGASDVSSVLESTSGDISSERLLGSADDGSDMRMITLASLGQDESGSTEGRDTLARCCYPIAMMVRVLILVAFFGLVPANGSIVGPSAIEPGTYESIAAVGNLTKTLVAVESDMMTSLHFFPSGMTLPISVGPHKLEPDRAGFLVFSKKLFERLLLTRSFEKLKETRPDVFASLLDWRDMKVCQTTSGTLTLLVFEGEALVLRKADVVLPGGSTHDHGQATERAHHHETAGDAPSRPMVSRGFQGISDTATTATSQVSNSPDLPAGGSETTSARRWAGGDKGHGHSIATDVPGRKRAATGNLSFGPLKRSRRQPESRVEPKLAGRPPPPGIYHSVFPILVFTKVTMNITPDLSCLLKFWIPGLTEPVSVGPHKIVARLLEECYEFDMSACRRTAWDFRRLSDELARRNLSRIYMSDIQVRASSSEQ</sequence>
<gene>
    <name evidence="2" type="ORF">FOZ63_000551</name>
</gene>
<protein>
    <submittedName>
        <fullName evidence="2">Uncharacterized protein</fullName>
    </submittedName>
</protein>
<comment type="caution">
    <text evidence="2">The sequence shown here is derived from an EMBL/GenBank/DDBJ whole genome shotgun (WGS) entry which is preliminary data.</text>
</comment>
<dbReference type="Proteomes" id="UP000553632">
    <property type="component" value="Unassembled WGS sequence"/>
</dbReference>
<feature type="non-terminal residue" evidence="2">
    <location>
        <position position="474"/>
    </location>
</feature>
<feature type="non-terminal residue" evidence="2">
    <location>
        <position position="1"/>
    </location>
</feature>
<reference evidence="2 3" key="1">
    <citation type="submission" date="2020-04" db="EMBL/GenBank/DDBJ databases">
        <title>Perkinsus olseni comparative genomics.</title>
        <authorList>
            <person name="Bogema D.R."/>
        </authorList>
    </citation>
    <scope>NUCLEOTIDE SEQUENCE [LARGE SCALE GENOMIC DNA]</scope>
    <source>
        <strain evidence="2 3">ATCC PRA-207</strain>
    </source>
</reference>
<organism evidence="2 3">
    <name type="scientific">Perkinsus olseni</name>
    <name type="common">Perkinsus atlanticus</name>
    <dbReference type="NCBI Taxonomy" id="32597"/>
    <lineage>
        <taxon>Eukaryota</taxon>
        <taxon>Sar</taxon>
        <taxon>Alveolata</taxon>
        <taxon>Perkinsozoa</taxon>
        <taxon>Perkinsea</taxon>
        <taxon>Perkinsida</taxon>
        <taxon>Perkinsidae</taxon>
        <taxon>Perkinsus</taxon>
    </lineage>
</organism>
<evidence type="ECO:0000256" key="1">
    <source>
        <dbReference type="SAM" id="MobiDB-lite"/>
    </source>
</evidence>
<name>A0A7J6QRK6_PEROL</name>
<feature type="region of interest" description="Disordered" evidence="1">
    <location>
        <begin position="1"/>
        <end position="75"/>
    </location>
</feature>
<feature type="compositionally biased region" description="Basic and acidic residues" evidence="1">
    <location>
        <begin position="360"/>
        <end position="370"/>
    </location>
</feature>